<proteinExistence type="predicted"/>
<keyword evidence="3" id="KW-1185">Reference proteome</keyword>
<dbReference type="Proteomes" id="UP000015106">
    <property type="component" value="Chromosome 7"/>
</dbReference>
<dbReference type="Pfam" id="PF24626">
    <property type="entry name" value="SH3_Tf2-1"/>
    <property type="match status" value="1"/>
</dbReference>
<dbReference type="Gramene" id="TuG1812G0700002729.01.T01">
    <property type="protein sequence ID" value="TuG1812G0700002729.01.T01.cds403031"/>
    <property type="gene ID" value="TuG1812G0700002729.01"/>
</dbReference>
<protein>
    <recommendedName>
        <fullName evidence="1">Tf2-1-like SH3-like domain-containing protein</fullName>
    </recommendedName>
</protein>
<dbReference type="InterPro" id="IPR012337">
    <property type="entry name" value="RNaseH-like_sf"/>
</dbReference>
<dbReference type="AlphaFoldDB" id="A0A8R7V430"/>
<organism evidence="2 3">
    <name type="scientific">Triticum urartu</name>
    <name type="common">Red wild einkorn</name>
    <name type="synonym">Crithodium urartu</name>
    <dbReference type="NCBI Taxonomy" id="4572"/>
    <lineage>
        <taxon>Eukaryota</taxon>
        <taxon>Viridiplantae</taxon>
        <taxon>Streptophyta</taxon>
        <taxon>Embryophyta</taxon>
        <taxon>Tracheophyta</taxon>
        <taxon>Spermatophyta</taxon>
        <taxon>Magnoliopsida</taxon>
        <taxon>Liliopsida</taxon>
        <taxon>Poales</taxon>
        <taxon>Poaceae</taxon>
        <taxon>BOP clade</taxon>
        <taxon>Pooideae</taxon>
        <taxon>Triticodae</taxon>
        <taxon>Triticeae</taxon>
        <taxon>Triticinae</taxon>
        <taxon>Triticum</taxon>
    </lineage>
</organism>
<reference evidence="2" key="2">
    <citation type="submission" date="2018-03" db="EMBL/GenBank/DDBJ databases">
        <title>The Triticum urartu genome reveals the dynamic nature of wheat genome evolution.</title>
        <authorList>
            <person name="Ling H."/>
            <person name="Ma B."/>
            <person name="Shi X."/>
            <person name="Liu H."/>
            <person name="Dong L."/>
            <person name="Sun H."/>
            <person name="Cao Y."/>
            <person name="Gao Q."/>
            <person name="Zheng S."/>
            <person name="Li Y."/>
            <person name="Yu Y."/>
            <person name="Du H."/>
            <person name="Qi M."/>
            <person name="Li Y."/>
            <person name="Yu H."/>
            <person name="Cui Y."/>
            <person name="Wang N."/>
            <person name="Chen C."/>
            <person name="Wu H."/>
            <person name="Zhao Y."/>
            <person name="Zhang J."/>
            <person name="Li Y."/>
            <person name="Zhou W."/>
            <person name="Zhang B."/>
            <person name="Hu W."/>
            <person name="Eijk M."/>
            <person name="Tang J."/>
            <person name="Witsenboer H."/>
            <person name="Zhao S."/>
            <person name="Li Z."/>
            <person name="Zhang A."/>
            <person name="Wang D."/>
            <person name="Liang C."/>
        </authorList>
    </citation>
    <scope>NUCLEOTIDE SEQUENCE [LARGE SCALE GENOMIC DNA]</scope>
    <source>
        <strain evidence="2">cv. G1812</strain>
    </source>
</reference>
<reference evidence="3" key="1">
    <citation type="journal article" date="2013" name="Nature">
        <title>Draft genome of the wheat A-genome progenitor Triticum urartu.</title>
        <authorList>
            <person name="Ling H.Q."/>
            <person name="Zhao S."/>
            <person name="Liu D."/>
            <person name="Wang J."/>
            <person name="Sun H."/>
            <person name="Zhang C."/>
            <person name="Fan H."/>
            <person name="Li D."/>
            <person name="Dong L."/>
            <person name="Tao Y."/>
            <person name="Gao C."/>
            <person name="Wu H."/>
            <person name="Li Y."/>
            <person name="Cui Y."/>
            <person name="Guo X."/>
            <person name="Zheng S."/>
            <person name="Wang B."/>
            <person name="Yu K."/>
            <person name="Liang Q."/>
            <person name="Yang W."/>
            <person name="Lou X."/>
            <person name="Chen J."/>
            <person name="Feng M."/>
            <person name="Jian J."/>
            <person name="Zhang X."/>
            <person name="Luo G."/>
            <person name="Jiang Y."/>
            <person name="Liu J."/>
            <person name="Wang Z."/>
            <person name="Sha Y."/>
            <person name="Zhang B."/>
            <person name="Wu H."/>
            <person name="Tang D."/>
            <person name="Shen Q."/>
            <person name="Xue P."/>
            <person name="Zou S."/>
            <person name="Wang X."/>
            <person name="Liu X."/>
            <person name="Wang F."/>
            <person name="Yang Y."/>
            <person name="An X."/>
            <person name="Dong Z."/>
            <person name="Zhang K."/>
            <person name="Zhang X."/>
            <person name="Luo M.C."/>
            <person name="Dvorak J."/>
            <person name="Tong Y."/>
            <person name="Wang J."/>
            <person name="Yang H."/>
            <person name="Li Z."/>
            <person name="Wang D."/>
            <person name="Zhang A."/>
            <person name="Wang J."/>
        </authorList>
    </citation>
    <scope>NUCLEOTIDE SEQUENCE</scope>
    <source>
        <strain evidence="3">cv. G1812</strain>
    </source>
</reference>
<accession>A0A8R7V430</accession>
<dbReference type="InterPro" id="IPR056924">
    <property type="entry name" value="SH3_Tf2-1"/>
</dbReference>
<dbReference type="PANTHER" id="PTHR46148">
    <property type="entry name" value="CHROMO DOMAIN-CONTAINING PROTEIN"/>
    <property type="match status" value="1"/>
</dbReference>
<name>A0A8R7V430_TRIUA</name>
<reference evidence="2" key="3">
    <citation type="submission" date="2022-06" db="UniProtKB">
        <authorList>
            <consortium name="EnsemblPlants"/>
        </authorList>
    </citation>
    <scope>IDENTIFICATION</scope>
</reference>
<dbReference type="SUPFAM" id="SSF53098">
    <property type="entry name" value="Ribonuclease H-like"/>
    <property type="match status" value="1"/>
</dbReference>
<feature type="domain" description="Tf2-1-like SH3-like" evidence="1">
    <location>
        <begin position="102"/>
        <end position="166"/>
    </location>
</feature>
<evidence type="ECO:0000313" key="2">
    <source>
        <dbReference type="EnsemblPlants" id="TuG1812G0700002729.01.T01.cds403031"/>
    </source>
</evidence>
<dbReference type="InterPro" id="IPR036397">
    <property type="entry name" value="RNaseH_sf"/>
</dbReference>
<dbReference type="GO" id="GO:0003676">
    <property type="term" value="F:nucleic acid binding"/>
    <property type="evidence" value="ECO:0007669"/>
    <property type="project" value="InterPro"/>
</dbReference>
<dbReference type="Gene3D" id="3.30.420.10">
    <property type="entry name" value="Ribonuclease H-like superfamily/Ribonuclease H"/>
    <property type="match status" value="1"/>
</dbReference>
<dbReference type="EnsemblPlants" id="TuG1812G0700002729.01.T01">
    <property type="protein sequence ID" value="TuG1812G0700002729.01.T01.cds403031"/>
    <property type="gene ID" value="TuG1812G0700002729.01"/>
</dbReference>
<evidence type="ECO:0000259" key="1">
    <source>
        <dbReference type="Pfam" id="PF24626"/>
    </source>
</evidence>
<evidence type="ECO:0000313" key="3">
    <source>
        <dbReference type="Proteomes" id="UP000015106"/>
    </source>
</evidence>
<sequence>MEVYLRCAVHDAPRQWRRWLPMAEFWYNSTFHASLNCTPFKALCGREANLGAMPAWPADEHTGDDMDWAAHTEHIRAQLEHAQRRFKKQADHNRTERQFQVGEQVLLKLQPYTQRSVINRPCAKLAFKFFGPYTVLEKIGLMAYKLSLPPASQVHPVFHVSQFKPFTPDYKPVYAELPRVPDLSVSTAAPTQLLERRMMKRGNAIIVQVKVQWGEGASAATTWEDYEVLRQRFLAAAIWEDSEPSSQEEAQS</sequence>
<dbReference type="PANTHER" id="PTHR46148:SF52">
    <property type="entry name" value="OS04G0603800 PROTEIN"/>
    <property type="match status" value="1"/>
</dbReference>